<evidence type="ECO:0000313" key="2">
    <source>
        <dbReference type="EMBL" id="HIV03042.1"/>
    </source>
</evidence>
<feature type="domain" description="HTH cro/C1-type" evidence="1">
    <location>
        <begin position="17"/>
        <end position="71"/>
    </location>
</feature>
<dbReference type="Gene3D" id="1.10.260.40">
    <property type="entry name" value="lambda repressor-like DNA-binding domains"/>
    <property type="match status" value="1"/>
</dbReference>
<dbReference type="AlphaFoldDB" id="A0A9D1T0H2"/>
<accession>A0A9D1T0H2</accession>
<dbReference type="PROSITE" id="PS50943">
    <property type="entry name" value="HTH_CROC1"/>
    <property type="match status" value="1"/>
</dbReference>
<comment type="caution">
    <text evidence="2">The sequence shown here is derived from an EMBL/GenBank/DDBJ whole genome shotgun (WGS) entry which is preliminary data.</text>
</comment>
<dbReference type="SUPFAM" id="SSF47413">
    <property type="entry name" value="lambda repressor-like DNA-binding domains"/>
    <property type="match status" value="1"/>
</dbReference>
<organism evidence="2 3">
    <name type="scientific">Candidatus Aphodoplasma excrementigallinarum</name>
    <dbReference type="NCBI Taxonomy" id="2840673"/>
    <lineage>
        <taxon>Bacteria</taxon>
        <taxon>Bacillati</taxon>
        <taxon>Bacillota</taxon>
        <taxon>Clostridia</taxon>
        <taxon>Eubacteriales</taxon>
        <taxon>Candidatus Aphodoplasma</taxon>
    </lineage>
</organism>
<name>A0A9D1T0H2_9FIRM</name>
<evidence type="ECO:0000313" key="3">
    <source>
        <dbReference type="Proteomes" id="UP000886743"/>
    </source>
</evidence>
<dbReference type="EMBL" id="DVOF01000166">
    <property type="protein sequence ID" value="HIV03042.1"/>
    <property type="molecule type" value="Genomic_DNA"/>
</dbReference>
<reference evidence="2" key="1">
    <citation type="submission" date="2020-10" db="EMBL/GenBank/DDBJ databases">
        <authorList>
            <person name="Gilroy R."/>
        </authorList>
    </citation>
    <scope>NUCLEOTIDE SEQUENCE</scope>
    <source>
        <strain evidence="2">4920</strain>
    </source>
</reference>
<reference evidence="2" key="2">
    <citation type="journal article" date="2021" name="PeerJ">
        <title>Extensive microbial diversity within the chicken gut microbiome revealed by metagenomics and culture.</title>
        <authorList>
            <person name="Gilroy R."/>
            <person name="Ravi A."/>
            <person name="Getino M."/>
            <person name="Pursley I."/>
            <person name="Horton D.L."/>
            <person name="Alikhan N.F."/>
            <person name="Baker D."/>
            <person name="Gharbi K."/>
            <person name="Hall N."/>
            <person name="Watson M."/>
            <person name="Adriaenssens E.M."/>
            <person name="Foster-Nyarko E."/>
            <person name="Jarju S."/>
            <person name="Secka A."/>
            <person name="Antonio M."/>
            <person name="Oren A."/>
            <person name="Chaudhuri R.R."/>
            <person name="La Ragione R."/>
            <person name="Hildebrand F."/>
            <person name="Pallen M.J."/>
        </authorList>
    </citation>
    <scope>NUCLEOTIDE SEQUENCE</scope>
    <source>
        <strain evidence="2">4920</strain>
    </source>
</reference>
<dbReference type="SMART" id="SM00530">
    <property type="entry name" value="HTH_XRE"/>
    <property type="match status" value="1"/>
</dbReference>
<sequence>MSRPKKSETDLLLGMRIRQERIKQKISAKVFCAVVGISRQRLSSIERGTSTVEYPLLINIAKFLQVPTDSLLGLCR</sequence>
<proteinExistence type="predicted"/>
<dbReference type="InterPro" id="IPR010982">
    <property type="entry name" value="Lambda_DNA-bd_dom_sf"/>
</dbReference>
<dbReference type="Pfam" id="PF01381">
    <property type="entry name" value="HTH_3"/>
    <property type="match status" value="1"/>
</dbReference>
<dbReference type="CDD" id="cd00093">
    <property type="entry name" value="HTH_XRE"/>
    <property type="match status" value="1"/>
</dbReference>
<gene>
    <name evidence="2" type="ORF">IAC74_05655</name>
</gene>
<dbReference type="Proteomes" id="UP000886743">
    <property type="component" value="Unassembled WGS sequence"/>
</dbReference>
<protein>
    <submittedName>
        <fullName evidence="2">Helix-turn-helix transcriptional regulator</fullName>
    </submittedName>
</protein>
<evidence type="ECO:0000259" key="1">
    <source>
        <dbReference type="PROSITE" id="PS50943"/>
    </source>
</evidence>
<dbReference type="InterPro" id="IPR001387">
    <property type="entry name" value="Cro/C1-type_HTH"/>
</dbReference>
<dbReference type="GO" id="GO:0003677">
    <property type="term" value="F:DNA binding"/>
    <property type="evidence" value="ECO:0007669"/>
    <property type="project" value="InterPro"/>
</dbReference>